<keyword evidence="7 8" id="KW-0131">Cell cycle</keyword>
<organism evidence="13 14">
    <name type="scientific">Alkalilimnicola ehrlichii</name>
    <dbReference type="NCBI Taxonomy" id="351052"/>
    <lineage>
        <taxon>Bacteria</taxon>
        <taxon>Pseudomonadati</taxon>
        <taxon>Pseudomonadota</taxon>
        <taxon>Gammaproteobacteria</taxon>
        <taxon>Chromatiales</taxon>
        <taxon>Ectothiorhodospiraceae</taxon>
        <taxon>Alkalilimnicola</taxon>
    </lineage>
</organism>
<accession>A0A3E0WYE7</accession>
<evidence type="ECO:0000256" key="7">
    <source>
        <dbReference type="ARBA" id="ARBA00023306"/>
    </source>
</evidence>
<keyword evidence="3 8" id="KW-0132">Cell division</keyword>
<dbReference type="GO" id="GO:0005886">
    <property type="term" value="C:plasma membrane"/>
    <property type="evidence" value="ECO:0007669"/>
    <property type="project" value="UniProtKB-SubCell"/>
</dbReference>
<dbReference type="InterPro" id="IPR036765">
    <property type="entry name" value="ZipA_FtsZ-bd_C_sf"/>
</dbReference>
<name>A0A3E0WYE7_9GAMM</name>
<dbReference type="GO" id="GO:0032153">
    <property type="term" value="C:cell division site"/>
    <property type="evidence" value="ECO:0007669"/>
    <property type="project" value="UniProtKB-UniRule"/>
</dbReference>
<dbReference type="GO" id="GO:0000917">
    <property type="term" value="P:division septum assembly"/>
    <property type="evidence" value="ECO:0007669"/>
    <property type="project" value="TreeGrafter"/>
</dbReference>
<keyword evidence="14" id="KW-1185">Reference proteome</keyword>
<comment type="caution">
    <text evidence="13">The sequence shown here is derived from an EMBL/GenBank/DDBJ whole genome shotgun (WGS) entry which is preliminary data.</text>
</comment>
<dbReference type="NCBIfam" id="TIGR02205">
    <property type="entry name" value="septum_zipA"/>
    <property type="match status" value="1"/>
</dbReference>
<evidence type="ECO:0000256" key="8">
    <source>
        <dbReference type="HAMAP-Rule" id="MF_00509"/>
    </source>
</evidence>
<dbReference type="InterPro" id="IPR011919">
    <property type="entry name" value="Cell_div_ZipA"/>
</dbReference>
<evidence type="ECO:0000256" key="10">
    <source>
        <dbReference type="SAM" id="Coils"/>
    </source>
</evidence>
<protein>
    <recommendedName>
        <fullName evidence="8 9">Cell division protein ZipA</fullName>
    </recommendedName>
</protein>
<dbReference type="RefSeq" id="WP_116302876.1">
    <property type="nucleotide sequence ID" value="NZ_NFZV01000015.1"/>
</dbReference>
<dbReference type="Proteomes" id="UP000256763">
    <property type="component" value="Unassembled WGS sequence"/>
</dbReference>
<dbReference type="SMART" id="SM00771">
    <property type="entry name" value="ZipA_C"/>
    <property type="match status" value="1"/>
</dbReference>
<comment type="subunit">
    <text evidence="8">Interacts with FtsZ via their C-terminal domains.</text>
</comment>
<evidence type="ECO:0000256" key="9">
    <source>
        <dbReference type="RuleBase" id="RU003612"/>
    </source>
</evidence>
<dbReference type="HAMAP" id="MF_00509">
    <property type="entry name" value="ZipA"/>
    <property type="match status" value="1"/>
</dbReference>
<evidence type="ECO:0000256" key="2">
    <source>
        <dbReference type="ARBA" id="ARBA00022519"/>
    </source>
</evidence>
<feature type="coiled-coil region" evidence="10">
    <location>
        <begin position="230"/>
        <end position="257"/>
    </location>
</feature>
<dbReference type="EMBL" id="NFZW01000008">
    <property type="protein sequence ID" value="RFA36927.1"/>
    <property type="molecule type" value="Genomic_DNA"/>
</dbReference>
<evidence type="ECO:0000256" key="6">
    <source>
        <dbReference type="ARBA" id="ARBA00023136"/>
    </source>
</evidence>
<dbReference type="PANTHER" id="PTHR38685">
    <property type="entry name" value="CELL DIVISION PROTEIN ZIPA"/>
    <property type="match status" value="1"/>
</dbReference>
<evidence type="ECO:0000313" key="14">
    <source>
        <dbReference type="Proteomes" id="UP000256763"/>
    </source>
</evidence>
<keyword evidence="1 8" id="KW-1003">Cell membrane</keyword>
<evidence type="ECO:0000256" key="1">
    <source>
        <dbReference type="ARBA" id="ARBA00022475"/>
    </source>
</evidence>
<sequence length="260" mass="29207">MDELRWFLLIVGLLVIGGIYGFGRWQEHRRQGGRGPGKSRREAFSDDGEVDAALRDLDAVIGAADPVDPVSRPLPVEPDEPAKPVATVESPVPKEPVREKRSEPTAAPMPEGLEQKFIVIHVASPNGEMYRGDELWAAMEAVGLEHGEYDIFHHYIDLNGKPCSMFSVANMLEPGWFDRELIDEIRSPGLALFLQLPAPFEGQEAFDEMLATARALAEHLNATLLDGRRCNLTQQAIEHIREELREYRRRAHLLASQQKR</sequence>
<dbReference type="Pfam" id="PF04354">
    <property type="entry name" value="ZipA_C"/>
    <property type="match status" value="1"/>
</dbReference>
<comment type="function">
    <text evidence="8 9">Essential cell division protein that stabilizes the FtsZ protofilaments by cross-linking them and that serves as a cytoplasmic membrane anchor for the Z ring. Also required for the recruitment to the septal ring of downstream cell division proteins.</text>
</comment>
<proteinExistence type="inferred from homology"/>
<evidence type="ECO:0000256" key="5">
    <source>
        <dbReference type="ARBA" id="ARBA00022989"/>
    </source>
</evidence>
<evidence type="ECO:0000256" key="3">
    <source>
        <dbReference type="ARBA" id="ARBA00022618"/>
    </source>
</evidence>
<keyword evidence="10" id="KW-0175">Coiled coil</keyword>
<gene>
    <name evidence="8" type="primary">zipA</name>
    <name evidence="13" type="ORF">CAL65_10510</name>
</gene>
<feature type="region of interest" description="Disordered" evidence="11">
    <location>
        <begin position="65"/>
        <end position="108"/>
    </location>
</feature>
<dbReference type="AlphaFoldDB" id="A0A3E0WYE7"/>
<evidence type="ECO:0000256" key="11">
    <source>
        <dbReference type="SAM" id="MobiDB-lite"/>
    </source>
</evidence>
<dbReference type="OrthoDB" id="7054914at2"/>
<reference evidence="14" key="1">
    <citation type="submission" date="2017-05" db="EMBL/GenBank/DDBJ databases">
        <authorList>
            <person name="Sharma S."/>
            <person name="Sidhu C."/>
            <person name="Pinnaka A.K."/>
        </authorList>
    </citation>
    <scope>NUCLEOTIDE SEQUENCE [LARGE SCALE GENOMIC DNA]</scope>
    <source>
        <strain evidence="14">AK93</strain>
    </source>
</reference>
<evidence type="ECO:0000259" key="12">
    <source>
        <dbReference type="SMART" id="SM00771"/>
    </source>
</evidence>
<dbReference type="InterPro" id="IPR007449">
    <property type="entry name" value="ZipA_FtsZ-bd_C"/>
</dbReference>
<feature type="domain" description="ZipA C-terminal FtsZ-binding" evidence="12">
    <location>
        <begin position="114"/>
        <end position="244"/>
    </location>
</feature>
<dbReference type="PANTHER" id="PTHR38685:SF1">
    <property type="entry name" value="CELL DIVISION PROTEIN ZIPA"/>
    <property type="match status" value="1"/>
</dbReference>
<evidence type="ECO:0000256" key="4">
    <source>
        <dbReference type="ARBA" id="ARBA00022692"/>
    </source>
</evidence>
<keyword evidence="6 8" id="KW-0472">Membrane</keyword>
<evidence type="ECO:0000313" key="13">
    <source>
        <dbReference type="EMBL" id="RFA36927.1"/>
    </source>
</evidence>
<comment type="subcellular location">
    <subcellularLocation>
        <location evidence="8">Cell inner membrane</location>
        <topology evidence="8">Single-pass type I membrane protein</topology>
    </subcellularLocation>
    <text evidence="8">Localizes to the Z ring in an FtsZ-dependent manner.</text>
</comment>
<keyword evidence="4 8" id="KW-0812">Transmembrane</keyword>
<keyword evidence="2 8" id="KW-0997">Cell inner membrane</keyword>
<keyword evidence="5 8" id="KW-1133">Transmembrane helix</keyword>
<dbReference type="Gene3D" id="3.30.1400.10">
    <property type="entry name" value="ZipA, C-terminal FtsZ-binding domain"/>
    <property type="match status" value="1"/>
</dbReference>
<feature type="transmembrane region" description="Helical" evidence="8">
    <location>
        <begin position="6"/>
        <end position="23"/>
    </location>
</feature>
<dbReference type="SUPFAM" id="SSF64383">
    <property type="entry name" value="Cell-division protein ZipA, C-terminal domain"/>
    <property type="match status" value="1"/>
</dbReference>
<dbReference type="GO" id="GO:0043093">
    <property type="term" value="P:FtsZ-dependent cytokinesis"/>
    <property type="evidence" value="ECO:0007669"/>
    <property type="project" value="UniProtKB-UniRule"/>
</dbReference>
<comment type="similarity">
    <text evidence="8 9">Belongs to the ZipA family.</text>
</comment>